<gene>
    <name evidence="3" type="primary">LOC109129591</name>
</gene>
<reference evidence="3" key="2">
    <citation type="submission" date="2025-08" db="UniProtKB">
        <authorList>
            <consortium name="RefSeq"/>
        </authorList>
    </citation>
    <scope>IDENTIFICATION</scope>
    <source>
        <tissue evidence="3">Leaf</tissue>
    </source>
</reference>
<evidence type="ECO:0000313" key="2">
    <source>
        <dbReference type="Proteomes" id="UP000694864"/>
    </source>
</evidence>
<organism evidence="2 3">
    <name type="scientific">Camelina sativa</name>
    <name type="common">False flax</name>
    <name type="synonym">Myagrum sativum</name>
    <dbReference type="NCBI Taxonomy" id="90675"/>
    <lineage>
        <taxon>Eukaryota</taxon>
        <taxon>Viridiplantae</taxon>
        <taxon>Streptophyta</taxon>
        <taxon>Embryophyta</taxon>
        <taxon>Tracheophyta</taxon>
        <taxon>Spermatophyta</taxon>
        <taxon>Magnoliopsida</taxon>
        <taxon>eudicotyledons</taxon>
        <taxon>Gunneridae</taxon>
        <taxon>Pentapetalae</taxon>
        <taxon>rosids</taxon>
        <taxon>malvids</taxon>
        <taxon>Brassicales</taxon>
        <taxon>Brassicaceae</taxon>
        <taxon>Camelineae</taxon>
        <taxon>Camelina</taxon>
    </lineage>
</organism>
<reference evidence="2" key="1">
    <citation type="journal article" date="2014" name="Nat. Commun.">
        <title>The emerging biofuel crop Camelina sativa retains a highly undifferentiated hexaploid genome structure.</title>
        <authorList>
            <person name="Kagale S."/>
            <person name="Koh C."/>
            <person name="Nixon J."/>
            <person name="Bollina V."/>
            <person name="Clarke W.E."/>
            <person name="Tuteja R."/>
            <person name="Spillane C."/>
            <person name="Robinson S.J."/>
            <person name="Links M.G."/>
            <person name="Clarke C."/>
            <person name="Higgins E.E."/>
            <person name="Huebert T."/>
            <person name="Sharpe A.G."/>
            <person name="Parkin I.A."/>
        </authorList>
    </citation>
    <scope>NUCLEOTIDE SEQUENCE [LARGE SCALE GENOMIC DNA]</scope>
    <source>
        <strain evidence="2">cv. DH55</strain>
    </source>
</reference>
<evidence type="ECO:0000313" key="3">
    <source>
        <dbReference type="RefSeq" id="XP_019093576.1"/>
    </source>
</evidence>
<protein>
    <submittedName>
        <fullName evidence="3">F-box protein At1g70970</fullName>
    </submittedName>
</protein>
<evidence type="ECO:0000259" key="1">
    <source>
        <dbReference type="Pfam" id="PF08268"/>
    </source>
</evidence>
<name>A0ABM1R3I8_CAMSA</name>
<dbReference type="RefSeq" id="XP_019093576.1">
    <property type="nucleotide sequence ID" value="XM_019238031.1"/>
</dbReference>
<sequence>MSFNVRSEEFAVIRYPDYESDYTSWRFVFYEEKIALVNDSDFDKEDVNDEPNLDNEAVNDEPNGTKVFHIIVLDESTQQWDKTPINILHWEEAVGEKGFYFQGTIGENELVFAQNSTKRGGPDYCVLYNNTETESFRNFEIQGVVGNDESVRTFLDHVDSLYLM</sequence>
<dbReference type="Proteomes" id="UP000694864">
    <property type="component" value="Chromosome 16"/>
</dbReference>
<dbReference type="GeneID" id="109129591"/>
<dbReference type="InterPro" id="IPR013187">
    <property type="entry name" value="F-box-assoc_dom_typ3"/>
</dbReference>
<dbReference type="Pfam" id="PF08268">
    <property type="entry name" value="FBA_3"/>
    <property type="match status" value="1"/>
</dbReference>
<keyword evidence="2" id="KW-1185">Reference proteome</keyword>
<accession>A0ABM1R3I8</accession>
<feature type="domain" description="F-box associated beta-propeller type 3" evidence="1">
    <location>
        <begin position="1"/>
        <end position="158"/>
    </location>
</feature>
<proteinExistence type="predicted"/>